<feature type="transmembrane region" description="Helical" evidence="1">
    <location>
        <begin position="75"/>
        <end position="91"/>
    </location>
</feature>
<dbReference type="InterPro" id="IPR022062">
    <property type="entry name" value="DUF3618"/>
</dbReference>
<accession>A0A4P7SJG4</accession>
<sequence length="96" mass="10272">MSEDEATRITTPKITELEAEVVVSRGQLASTVDALAERLDPRVQKDKLVADGKRLVFDATDAAALPEDRSRARKIFAVAGGVAALVVAGIVRKVTR</sequence>
<keyword evidence="1" id="KW-0472">Membrane</keyword>
<reference evidence="2 3" key="1">
    <citation type="submission" date="2019-04" db="EMBL/GenBank/DDBJ databases">
        <title>Isolation and identification of Cellulomonas shaoxiangyii sp. Nov. isolated from feces of the Tibetan antelopes (Pantholops hodgsonii) in the Qinghai-Tibet plateau of China.</title>
        <authorList>
            <person name="Tian Z."/>
        </authorList>
    </citation>
    <scope>NUCLEOTIDE SEQUENCE [LARGE SCALE GENOMIC DNA]</scope>
    <source>
        <strain evidence="2 3">Z28</strain>
    </source>
</reference>
<protein>
    <submittedName>
        <fullName evidence="2">DUF3618 domain-containing protein</fullName>
    </submittedName>
</protein>
<dbReference type="Proteomes" id="UP000296469">
    <property type="component" value="Chromosome"/>
</dbReference>
<evidence type="ECO:0000313" key="3">
    <source>
        <dbReference type="Proteomes" id="UP000296469"/>
    </source>
</evidence>
<keyword evidence="1" id="KW-1133">Transmembrane helix</keyword>
<dbReference type="Pfam" id="PF12277">
    <property type="entry name" value="DUF3618"/>
    <property type="match status" value="1"/>
</dbReference>
<dbReference type="AlphaFoldDB" id="A0A4P7SJG4"/>
<organism evidence="2 3">
    <name type="scientific">Cellulomonas shaoxiangyii</name>
    <dbReference type="NCBI Taxonomy" id="2566013"/>
    <lineage>
        <taxon>Bacteria</taxon>
        <taxon>Bacillati</taxon>
        <taxon>Actinomycetota</taxon>
        <taxon>Actinomycetes</taxon>
        <taxon>Micrococcales</taxon>
        <taxon>Cellulomonadaceae</taxon>
        <taxon>Cellulomonas</taxon>
    </lineage>
</organism>
<dbReference type="OrthoDB" id="4829521at2"/>
<name>A0A4P7SJG4_9CELL</name>
<dbReference type="KEGG" id="celz:E5225_02885"/>
<keyword evidence="1" id="KW-0812">Transmembrane</keyword>
<keyword evidence="3" id="KW-1185">Reference proteome</keyword>
<gene>
    <name evidence="2" type="ORF">E5225_02885</name>
</gene>
<proteinExistence type="predicted"/>
<evidence type="ECO:0000256" key="1">
    <source>
        <dbReference type="SAM" id="Phobius"/>
    </source>
</evidence>
<evidence type="ECO:0000313" key="2">
    <source>
        <dbReference type="EMBL" id="QCB92653.1"/>
    </source>
</evidence>
<dbReference type="EMBL" id="CP039291">
    <property type="protein sequence ID" value="QCB92653.1"/>
    <property type="molecule type" value="Genomic_DNA"/>
</dbReference>
<dbReference type="RefSeq" id="WP_135972982.1">
    <property type="nucleotide sequence ID" value="NZ_CP039291.1"/>
</dbReference>